<comment type="caution">
    <text evidence="2">The sequence shown here is derived from an EMBL/GenBank/DDBJ whole genome shotgun (WGS) entry which is preliminary data.</text>
</comment>
<reference evidence="2" key="1">
    <citation type="journal article" date="2019" name="bioRxiv">
        <title>The Genome of the Zebra Mussel, Dreissena polymorpha: A Resource for Invasive Species Research.</title>
        <authorList>
            <person name="McCartney M.A."/>
            <person name="Auch B."/>
            <person name="Kono T."/>
            <person name="Mallez S."/>
            <person name="Zhang Y."/>
            <person name="Obille A."/>
            <person name="Becker A."/>
            <person name="Abrahante J.E."/>
            <person name="Garbe J."/>
            <person name="Badalamenti J.P."/>
            <person name="Herman A."/>
            <person name="Mangelson H."/>
            <person name="Liachko I."/>
            <person name="Sullivan S."/>
            <person name="Sone E.D."/>
            <person name="Koren S."/>
            <person name="Silverstein K.A.T."/>
            <person name="Beckman K.B."/>
            <person name="Gohl D.M."/>
        </authorList>
    </citation>
    <scope>NUCLEOTIDE SEQUENCE</scope>
    <source>
        <strain evidence="2">Duluth1</strain>
        <tissue evidence="2">Whole animal</tissue>
    </source>
</reference>
<organism evidence="2 3">
    <name type="scientific">Dreissena polymorpha</name>
    <name type="common">Zebra mussel</name>
    <name type="synonym">Mytilus polymorpha</name>
    <dbReference type="NCBI Taxonomy" id="45954"/>
    <lineage>
        <taxon>Eukaryota</taxon>
        <taxon>Metazoa</taxon>
        <taxon>Spiralia</taxon>
        <taxon>Lophotrochozoa</taxon>
        <taxon>Mollusca</taxon>
        <taxon>Bivalvia</taxon>
        <taxon>Autobranchia</taxon>
        <taxon>Heteroconchia</taxon>
        <taxon>Euheterodonta</taxon>
        <taxon>Imparidentia</taxon>
        <taxon>Neoheterodontei</taxon>
        <taxon>Myida</taxon>
        <taxon>Dreissenoidea</taxon>
        <taxon>Dreissenidae</taxon>
        <taxon>Dreissena</taxon>
    </lineage>
</organism>
<reference evidence="2" key="2">
    <citation type="submission" date="2020-11" db="EMBL/GenBank/DDBJ databases">
        <authorList>
            <person name="McCartney M.A."/>
            <person name="Auch B."/>
            <person name="Kono T."/>
            <person name="Mallez S."/>
            <person name="Becker A."/>
            <person name="Gohl D.M."/>
            <person name="Silverstein K.A.T."/>
            <person name="Koren S."/>
            <person name="Bechman K.B."/>
            <person name="Herman A."/>
            <person name="Abrahante J.E."/>
            <person name="Garbe J."/>
        </authorList>
    </citation>
    <scope>NUCLEOTIDE SEQUENCE</scope>
    <source>
        <strain evidence="2">Duluth1</strain>
        <tissue evidence="2">Whole animal</tissue>
    </source>
</reference>
<feature type="compositionally biased region" description="Low complexity" evidence="1">
    <location>
        <begin position="20"/>
        <end position="31"/>
    </location>
</feature>
<keyword evidence="3" id="KW-1185">Reference proteome</keyword>
<name>A0A9D4G359_DREPO</name>
<dbReference type="AlphaFoldDB" id="A0A9D4G359"/>
<evidence type="ECO:0000256" key="1">
    <source>
        <dbReference type="SAM" id="MobiDB-lite"/>
    </source>
</evidence>
<dbReference type="EMBL" id="JAIWYP010000006">
    <property type="protein sequence ID" value="KAH3809724.1"/>
    <property type="molecule type" value="Genomic_DNA"/>
</dbReference>
<accession>A0A9D4G359</accession>
<evidence type="ECO:0000313" key="2">
    <source>
        <dbReference type="EMBL" id="KAH3809724.1"/>
    </source>
</evidence>
<gene>
    <name evidence="2" type="ORF">DPMN_138100</name>
</gene>
<sequence>MSIFRNLNAKCDGKTDRQTDGQTDTRQTDGQTDRQTMVTIFKLSPGIIRTNVLIKCHEYWAKYMTSRVLIRKNARRLAAKYLTINVTYRKKNAQPPGGSCFQGTGPNLELSSDIIRNKMKNALPSGGQNHVFQQTGAIYEIIHDIISTYVLTKFHEDLIINMTSRVLKRKKAPSPGGHVFQPTGTFFKIS</sequence>
<proteinExistence type="predicted"/>
<feature type="region of interest" description="Disordered" evidence="1">
    <location>
        <begin position="1"/>
        <end position="31"/>
    </location>
</feature>
<protein>
    <submittedName>
        <fullName evidence="2">Uncharacterized protein</fullName>
    </submittedName>
</protein>
<evidence type="ECO:0000313" key="3">
    <source>
        <dbReference type="Proteomes" id="UP000828390"/>
    </source>
</evidence>
<dbReference type="Proteomes" id="UP000828390">
    <property type="component" value="Unassembled WGS sequence"/>
</dbReference>